<dbReference type="OrthoDB" id="3344688at2759"/>
<dbReference type="AlphaFoldDB" id="A0A9Q3DKD9"/>
<reference evidence="2" key="1">
    <citation type="submission" date="2021-03" db="EMBL/GenBank/DDBJ databases">
        <title>Draft genome sequence of rust myrtle Austropuccinia psidii MF-1, a brazilian biotype.</title>
        <authorList>
            <person name="Quecine M.C."/>
            <person name="Pachon D.M.R."/>
            <person name="Bonatelli M.L."/>
            <person name="Correr F.H."/>
            <person name="Franceschini L.M."/>
            <person name="Leite T.F."/>
            <person name="Margarido G.R.A."/>
            <person name="Almeida C.A."/>
            <person name="Ferrarezi J.A."/>
            <person name="Labate C.A."/>
        </authorList>
    </citation>
    <scope>NUCLEOTIDE SEQUENCE</scope>
    <source>
        <strain evidence="2">MF-1</strain>
    </source>
</reference>
<organism evidence="2 3">
    <name type="scientific">Austropuccinia psidii MF-1</name>
    <dbReference type="NCBI Taxonomy" id="1389203"/>
    <lineage>
        <taxon>Eukaryota</taxon>
        <taxon>Fungi</taxon>
        <taxon>Dikarya</taxon>
        <taxon>Basidiomycota</taxon>
        <taxon>Pucciniomycotina</taxon>
        <taxon>Pucciniomycetes</taxon>
        <taxon>Pucciniales</taxon>
        <taxon>Sphaerophragmiaceae</taxon>
        <taxon>Austropuccinia</taxon>
    </lineage>
</organism>
<accession>A0A9Q3DKD9</accession>
<dbReference type="Pfam" id="PF07727">
    <property type="entry name" value="RVT_2"/>
    <property type="match status" value="1"/>
</dbReference>
<name>A0A9Q3DKD9_9BASI</name>
<comment type="caution">
    <text evidence="2">The sequence shown here is derived from an EMBL/GenBank/DDBJ whole genome shotgun (WGS) entry which is preliminary data.</text>
</comment>
<evidence type="ECO:0000313" key="2">
    <source>
        <dbReference type="EMBL" id="MBW0502086.1"/>
    </source>
</evidence>
<evidence type="ECO:0000313" key="3">
    <source>
        <dbReference type="Proteomes" id="UP000765509"/>
    </source>
</evidence>
<keyword evidence="3" id="KW-1185">Reference proteome</keyword>
<dbReference type="InterPro" id="IPR013103">
    <property type="entry name" value="RVT_2"/>
</dbReference>
<gene>
    <name evidence="2" type="ORF">O181_041801</name>
</gene>
<dbReference type="Proteomes" id="UP000765509">
    <property type="component" value="Unassembled WGS sequence"/>
</dbReference>
<sequence>MLYIFCPDGCKEESKILKLNKSLYGLKQSPRCWHNALNNTLLQIGLVPTKTDPFLYYSSDHNKPMWLFAHIDDVIFSGYWNEDFKAKIKTFFDMEDLGSVKYTLGIRITQSAEGISMIQDKLIQKVLSEFNLENA</sequence>
<evidence type="ECO:0000259" key="1">
    <source>
        <dbReference type="Pfam" id="PF07727"/>
    </source>
</evidence>
<feature type="domain" description="Reverse transcriptase Ty1/copia-type" evidence="1">
    <location>
        <begin position="2"/>
        <end position="134"/>
    </location>
</feature>
<proteinExistence type="predicted"/>
<protein>
    <recommendedName>
        <fullName evidence="1">Reverse transcriptase Ty1/copia-type domain-containing protein</fullName>
    </recommendedName>
</protein>
<dbReference type="EMBL" id="AVOT02016645">
    <property type="protein sequence ID" value="MBW0502086.1"/>
    <property type="molecule type" value="Genomic_DNA"/>
</dbReference>